<dbReference type="Proteomes" id="UP000623461">
    <property type="component" value="Unassembled WGS sequence"/>
</dbReference>
<name>A0ABQ2HSQ8_9MICO</name>
<sequence>MSAPAIAKRLRLGLGAREVDDRVLRERLEERVEGGLPVQVEVEALGQGGGLGWPAHPVEVPDVVDVVLPGEPGVERDVAGDVADTSVQVVAVRPRVEAEQLGTARRGPRQAHDDAQRRRLAGAVGAR</sequence>
<accession>A0ABQ2HSQ8</accession>
<keyword evidence="3" id="KW-1185">Reference proteome</keyword>
<comment type="caution">
    <text evidence="2">The sequence shown here is derived from an EMBL/GenBank/DDBJ whole genome shotgun (WGS) entry which is preliminary data.</text>
</comment>
<reference evidence="3" key="1">
    <citation type="journal article" date="2019" name="Int. J. Syst. Evol. Microbiol.">
        <title>The Global Catalogue of Microorganisms (GCM) 10K type strain sequencing project: providing services to taxonomists for standard genome sequencing and annotation.</title>
        <authorList>
            <consortium name="The Broad Institute Genomics Platform"/>
            <consortium name="The Broad Institute Genome Sequencing Center for Infectious Disease"/>
            <person name="Wu L."/>
            <person name="Ma J."/>
        </authorList>
    </citation>
    <scope>NUCLEOTIDE SEQUENCE [LARGE SCALE GENOMIC DNA]</scope>
    <source>
        <strain evidence="3">JCM 1365</strain>
    </source>
</reference>
<dbReference type="EMBL" id="BMNZ01000003">
    <property type="protein sequence ID" value="GGM90554.1"/>
    <property type="molecule type" value="Genomic_DNA"/>
</dbReference>
<evidence type="ECO:0000313" key="3">
    <source>
        <dbReference type="Proteomes" id="UP000623461"/>
    </source>
</evidence>
<gene>
    <name evidence="2" type="ORF">GCM10009721_15020</name>
</gene>
<proteinExistence type="predicted"/>
<protein>
    <submittedName>
        <fullName evidence="2">Uncharacterized protein</fullName>
    </submittedName>
</protein>
<evidence type="ECO:0000256" key="1">
    <source>
        <dbReference type="SAM" id="MobiDB-lite"/>
    </source>
</evidence>
<organism evidence="2 3">
    <name type="scientific">Terrabacter tumescens</name>
    <dbReference type="NCBI Taxonomy" id="60443"/>
    <lineage>
        <taxon>Bacteria</taxon>
        <taxon>Bacillati</taxon>
        <taxon>Actinomycetota</taxon>
        <taxon>Actinomycetes</taxon>
        <taxon>Micrococcales</taxon>
        <taxon>Intrasporangiaceae</taxon>
        <taxon>Terrabacter</taxon>
    </lineage>
</organism>
<feature type="region of interest" description="Disordered" evidence="1">
    <location>
        <begin position="98"/>
        <end position="127"/>
    </location>
</feature>
<evidence type="ECO:0000313" key="2">
    <source>
        <dbReference type="EMBL" id="GGM90554.1"/>
    </source>
</evidence>